<proteinExistence type="predicted"/>
<name>A0A7V8U7B0_9SPHN</name>
<dbReference type="PANTHER" id="PTHR45947:SF3">
    <property type="entry name" value="SULFOQUINOVOSYL TRANSFERASE SQD2"/>
    <property type="match status" value="1"/>
</dbReference>
<keyword evidence="4" id="KW-1185">Reference proteome</keyword>
<dbReference type="InterPro" id="IPR028098">
    <property type="entry name" value="Glyco_trans_4-like_N"/>
</dbReference>
<feature type="domain" description="Glycosyltransferase subfamily 4-like N-terminal" evidence="2">
    <location>
        <begin position="22"/>
        <end position="193"/>
    </location>
</feature>
<dbReference type="Proteomes" id="UP000589292">
    <property type="component" value="Unassembled WGS sequence"/>
</dbReference>
<evidence type="ECO:0000259" key="2">
    <source>
        <dbReference type="Pfam" id="PF13579"/>
    </source>
</evidence>
<dbReference type="SUPFAM" id="SSF53756">
    <property type="entry name" value="UDP-Glycosyltransferase/glycogen phosphorylase"/>
    <property type="match status" value="1"/>
</dbReference>
<dbReference type="Pfam" id="PF13579">
    <property type="entry name" value="Glyco_trans_4_4"/>
    <property type="match status" value="1"/>
</dbReference>
<sequence>MRILTLATLFPNAARPNFGIFVERQTATLAGRDDVEITVISPQALPPWPLSRHPRYRALAKLPFRETWRGLDVYRPHFLHLPGLGNHLQPKLMVRAIWPLIERLHLAQPFDLIDAEFFYPDGPAARELARRLAIPYSVKARGADIHHWGNDPKTREQVLHAGLDAAGLLAVSAAMKSDMVALGMAEEKITVHYTGCDQRRFAPRPDDGLRAELGISGPMLITVGALIARKRQDLVIEALPALPGATLVLAGAGEQESNYRALAQKLGVEARVIFAGALPHDDLPRWLAAADIMVLPSRSEGLANAWVEALACGTPIVISDAGGAGELLTDPVAGRIVQPTPEALAAAIGELLALTPDREQVRGAVANFTWDRNADELHRHFSRLLSSQRRS</sequence>
<dbReference type="AlphaFoldDB" id="A0A7V8U7B0"/>
<evidence type="ECO:0000313" key="3">
    <source>
        <dbReference type="EMBL" id="MBA1373401.1"/>
    </source>
</evidence>
<protein>
    <submittedName>
        <fullName evidence="3">Glycosyltransferase family 4 protein</fullName>
    </submittedName>
</protein>
<gene>
    <name evidence="3" type="ORF">FG486_03555</name>
</gene>
<dbReference type="EMBL" id="VDES01000001">
    <property type="protein sequence ID" value="MBA1373401.1"/>
    <property type="molecule type" value="Genomic_DNA"/>
</dbReference>
<dbReference type="Pfam" id="PF00534">
    <property type="entry name" value="Glycos_transf_1"/>
    <property type="match status" value="1"/>
</dbReference>
<evidence type="ECO:0000259" key="1">
    <source>
        <dbReference type="Pfam" id="PF00534"/>
    </source>
</evidence>
<dbReference type="Gene3D" id="3.40.50.2000">
    <property type="entry name" value="Glycogen Phosphorylase B"/>
    <property type="match status" value="2"/>
</dbReference>
<organism evidence="3 4">
    <name type="scientific">Sphingomonas ursincola</name>
    <dbReference type="NCBI Taxonomy" id="56361"/>
    <lineage>
        <taxon>Bacteria</taxon>
        <taxon>Pseudomonadati</taxon>
        <taxon>Pseudomonadota</taxon>
        <taxon>Alphaproteobacteria</taxon>
        <taxon>Sphingomonadales</taxon>
        <taxon>Sphingomonadaceae</taxon>
        <taxon>Sphingomonas</taxon>
    </lineage>
</organism>
<dbReference type="PANTHER" id="PTHR45947">
    <property type="entry name" value="SULFOQUINOVOSYL TRANSFERASE SQD2"/>
    <property type="match status" value="1"/>
</dbReference>
<dbReference type="RefSeq" id="WP_181266464.1">
    <property type="nucleotide sequence ID" value="NZ_BAAAGB010000002.1"/>
</dbReference>
<dbReference type="GO" id="GO:0016757">
    <property type="term" value="F:glycosyltransferase activity"/>
    <property type="evidence" value="ECO:0007669"/>
    <property type="project" value="InterPro"/>
</dbReference>
<dbReference type="InterPro" id="IPR050194">
    <property type="entry name" value="Glycosyltransferase_grp1"/>
</dbReference>
<reference evidence="3 4" key="1">
    <citation type="journal article" date="1994" name="Int. J. Syst. Bacteriol.">
        <title>Phylogenetic positions of novel aerobic, bacteriochlorophyll a-containing bacteria and description of Roseococcus thiosulfatophilus gen. nov., sp. nov., Erythromicrobium ramosum gen. nov., sp. nov., and Erythrobacter litoralis sp. nov.</title>
        <authorList>
            <person name="Yurkov V."/>
            <person name="Stackebrandt E."/>
            <person name="Holmes A."/>
            <person name="Fuerst J.A."/>
            <person name="Hugenholtz P."/>
            <person name="Golecki J."/>
            <person name="Gad'on N."/>
            <person name="Gorlenko V.M."/>
            <person name="Kompantseva E.I."/>
            <person name="Drews G."/>
        </authorList>
    </citation>
    <scope>NUCLEOTIDE SEQUENCE [LARGE SCALE GENOMIC DNA]</scope>
    <source>
        <strain evidence="3 4">KR-99</strain>
    </source>
</reference>
<keyword evidence="3" id="KW-0808">Transferase</keyword>
<feature type="domain" description="Glycosyl transferase family 1" evidence="1">
    <location>
        <begin position="218"/>
        <end position="361"/>
    </location>
</feature>
<dbReference type="InterPro" id="IPR001296">
    <property type="entry name" value="Glyco_trans_1"/>
</dbReference>
<evidence type="ECO:0000313" key="4">
    <source>
        <dbReference type="Proteomes" id="UP000589292"/>
    </source>
</evidence>
<accession>A0A7V8U7B0</accession>
<comment type="caution">
    <text evidence="3">The sequence shown here is derived from an EMBL/GenBank/DDBJ whole genome shotgun (WGS) entry which is preliminary data.</text>
</comment>